<proteinExistence type="predicted"/>
<reference evidence="1 2" key="1">
    <citation type="submission" date="2019-09" db="EMBL/GenBank/DDBJ databases">
        <authorList>
            <person name="Chandra G."/>
            <person name="Truman W A."/>
        </authorList>
    </citation>
    <scope>NUCLEOTIDE SEQUENCE [LARGE SCALE GENOMIC DNA]</scope>
    <source>
        <strain evidence="1">PS631</strain>
    </source>
</reference>
<accession>A0A5E6SB60</accession>
<evidence type="ECO:0000313" key="1">
    <source>
        <dbReference type="EMBL" id="VVM77402.1"/>
    </source>
</evidence>
<dbReference type="OrthoDB" id="6847320at2"/>
<dbReference type="RefSeq" id="WP_150570191.1">
    <property type="nucleotide sequence ID" value="NZ_CABVHF010000005.1"/>
</dbReference>
<organism evidence="1 2">
    <name type="scientific">Pseudomonas fluorescens</name>
    <dbReference type="NCBI Taxonomy" id="294"/>
    <lineage>
        <taxon>Bacteria</taxon>
        <taxon>Pseudomonadati</taxon>
        <taxon>Pseudomonadota</taxon>
        <taxon>Gammaproteobacteria</taxon>
        <taxon>Pseudomonadales</taxon>
        <taxon>Pseudomonadaceae</taxon>
        <taxon>Pseudomonas</taxon>
    </lineage>
</organism>
<dbReference type="EMBL" id="CABVHF010000005">
    <property type="protein sequence ID" value="VVM77402.1"/>
    <property type="molecule type" value="Genomic_DNA"/>
</dbReference>
<sequence length="310" mass="35109">MGIKMDHAFDQNGDKWEADTYTKGTGAEPLQCKCGTPVAHNPPYTREMYDKSVFVQGYFRLYPKGAHAANCRFGVDEEINEIASASEDLIESIQHNRYRMRLVMIKEALEKGGRNFEDDGGTRATAGRTYTHNPNLLPAYINSAKRALKLRALCDKDQDIEQHLELVFEGNVKVAWNQFYFEPERHAEAYYAVSHNAVQHPVAIQGAVSSVRTEIRGDKTKNVINLQMNKFRVDPDDAENGIGLEVSIWARDPSWLKGIEKDDEVVVLGMWKHSTTAPEKAPREGRFKTLTKRRLTLTLVLKAQVSKIDL</sequence>
<dbReference type="Proteomes" id="UP000399692">
    <property type="component" value="Unassembled WGS sequence"/>
</dbReference>
<dbReference type="AlphaFoldDB" id="A0A5E6SB60"/>
<gene>
    <name evidence="1" type="ORF">PS631_02142</name>
</gene>
<evidence type="ECO:0000313" key="2">
    <source>
        <dbReference type="Proteomes" id="UP000399692"/>
    </source>
</evidence>
<name>A0A5E6SB60_PSEFL</name>
<protein>
    <submittedName>
        <fullName evidence="1">Uncharacterized protein</fullName>
    </submittedName>
</protein>